<sequence>MEFTVNDNEMVALCGLPHIQQLAYFRGIRPYMNVKTGIVGIDRGISYQSIAEQLYIEPHQGIKSVSFSRAQTRRAIAGLERAGLIKFQSRDHQLILKCLLATRDYYVQKKAVTKPSQQGISPEFQEVLDNNSQSNFKPVKADIAKCAKADIPHKENNYLYLFTQFEKFWSHYPSKKSKQKAWQEFKQINPDDFLVDKIISALIAQVKNWDEQAFAGDWVPPWKYPANWLAQHCWDDEISSVRKQERSNAKHTTTHAKKSAIEIFWDSCGDTDFDFNEEESGQSNTSNVVQFSNPRSS</sequence>
<keyword evidence="3" id="KW-1185">Reference proteome</keyword>
<reference evidence="3" key="1">
    <citation type="submission" date="2014-09" db="EMBL/GenBank/DDBJ databases">
        <authorList>
            <person name="Gomez-Valero L."/>
        </authorList>
    </citation>
    <scope>NUCLEOTIDE SEQUENCE [LARGE SCALE GENOMIC DNA]</scope>
    <source>
        <strain evidence="3">ATCC700992</strain>
    </source>
</reference>
<evidence type="ECO:0008006" key="4">
    <source>
        <dbReference type="Google" id="ProtNLM"/>
    </source>
</evidence>
<evidence type="ECO:0000313" key="2">
    <source>
        <dbReference type="EMBL" id="CEG57826.1"/>
    </source>
</evidence>
<protein>
    <recommendedName>
        <fullName evidence="4">Legionella vir region protein</fullName>
    </recommendedName>
</protein>
<evidence type="ECO:0000313" key="3">
    <source>
        <dbReference type="Proteomes" id="UP000032430"/>
    </source>
</evidence>
<dbReference type="Proteomes" id="UP000032430">
    <property type="component" value="Chromosome I"/>
</dbReference>
<accession>A0A098G751</accession>
<dbReference type="RefSeq" id="WP_045096251.1">
    <property type="nucleotide sequence ID" value="NZ_LN614827.1"/>
</dbReference>
<dbReference type="STRING" id="1212491.LFA_2454"/>
<dbReference type="KEGG" id="lfa:LFA_2454"/>
<gene>
    <name evidence="2" type="ORF">LFA_2454</name>
</gene>
<feature type="compositionally biased region" description="Polar residues" evidence="1">
    <location>
        <begin position="281"/>
        <end position="297"/>
    </location>
</feature>
<feature type="region of interest" description="Disordered" evidence="1">
    <location>
        <begin position="275"/>
        <end position="297"/>
    </location>
</feature>
<name>A0A098G751_9GAMM</name>
<dbReference type="AlphaFoldDB" id="A0A098G751"/>
<dbReference type="EMBL" id="LN614827">
    <property type="protein sequence ID" value="CEG57826.1"/>
    <property type="molecule type" value="Genomic_DNA"/>
</dbReference>
<evidence type="ECO:0000256" key="1">
    <source>
        <dbReference type="SAM" id="MobiDB-lite"/>
    </source>
</evidence>
<organism evidence="2 3">
    <name type="scientific">Legionella fallonii LLAP-10</name>
    <dbReference type="NCBI Taxonomy" id="1212491"/>
    <lineage>
        <taxon>Bacteria</taxon>
        <taxon>Pseudomonadati</taxon>
        <taxon>Pseudomonadota</taxon>
        <taxon>Gammaproteobacteria</taxon>
        <taxon>Legionellales</taxon>
        <taxon>Legionellaceae</taxon>
        <taxon>Legionella</taxon>
    </lineage>
</organism>
<dbReference type="HOGENOM" id="CLU_085333_0_0_6"/>
<proteinExistence type="predicted"/>